<dbReference type="Pfam" id="PF03441">
    <property type="entry name" value="FAD_binding_7"/>
    <property type="match status" value="1"/>
</dbReference>
<keyword evidence="5" id="KW-0157">Chromophore</keyword>
<dbReference type="InterPro" id="IPR014729">
    <property type="entry name" value="Rossmann-like_a/b/a_fold"/>
</dbReference>
<dbReference type="Gene3D" id="1.25.40.80">
    <property type="match status" value="1"/>
</dbReference>
<dbReference type="Gene3D" id="1.10.579.10">
    <property type="entry name" value="DNA Cyclobutane Dipyrimidine Photolyase, subunit A, domain 3"/>
    <property type="match status" value="1"/>
</dbReference>
<keyword evidence="8" id="KW-0456">Lyase</keyword>
<dbReference type="InterPro" id="IPR006050">
    <property type="entry name" value="DNA_photolyase_N"/>
</dbReference>
<keyword evidence="2 4" id="KW-0285">Flavoprotein</keyword>
<proteinExistence type="inferred from homology"/>
<reference evidence="8 9" key="1">
    <citation type="submission" date="2015-10" db="EMBL/GenBank/DDBJ databases">
        <title>Metagenome-Assembled Genomes uncover a global brackish microbiome.</title>
        <authorList>
            <person name="Hugerth L.W."/>
            <person name="Larsson J."/>
            <person name="Alneberg J."/>
            <person name="Lindh M.V."/>
            <person name="Legrand C."/>
            <person name="Pinhassi J."/>
            <person name="Andersson A.F."/>
        </authorList>
    </citation>
    <scope>NUCLEOTIDE SEQUENCE [LARGE SCALE GENOMIC DNA]</scope>
    <source>
        <strain evidence="8">BACL9 MAG-120820-bin42</strain>
    </source>
</reference>
<evidence type="ECO:0000256" key="2">
    <source>
        <dbReference type="ARBA" id="ARBA00022630"/>
    </source>
</evidence>
<dbReference type="GO" id="GO:0003677">
    <property type="term" value="F:DNA binding"/>
    <property type="evidence" value="ECO:0007669"/>
    <property type="project" value="TreeGrafter"/>
</dbReference>
<comment type="caution">
    <text evidence="8">The sequence shown here is derived from an EMBL/GenBank/DDBJ whole genome shotgun (WGS) entry which is preliminary data.</text>
</comment>
<feature type="binding site" evidence="4">
    <location>
        <position position="210"/>
    </location>
    <ligand>
        <name>FAD</name>
        <dbReference type="ChEBI" id="CHEBI:57692"/>
    </ligand>
</feature>
<evidence type="ECO:0000313" key="8">
    <source>
        <dbReference type="EMBL" id="KRP32101.1"/>
    </source>
</evidence>
<comment type="cofactor">
    <cofactor evidence="1">
        <name>(6R)-5,10-methylene-5,6,7,8-tetrahydrofolate</name>
        <dbReference type="ChEBI" id="CHEBI:15636"/>
    </cofactor>
</comment>
<dbReference type="InterPro" id="IPR005101">
    <property type="entry name" value="Cryptochr/Photolyase_FAD-bd"/>
</dbReference>
<dbReference type="PRINTS" id="PR00147">
    <property type="entry name" value="DNAPHOTLYASE"/>
</dbReference>
<dbReference type="AlphaFoldDB" id="A0A0R2X7Q3"/>
<dbReference type="InterPro" id="IPR002081">
    <property type="entry name" value="Cryptochrome/DNA_photolyase_1"/>
</dbReference>
<organism evidence="8 9">
    <name type="scientific">Verrucomicrobia subdivision 6 bacterium BACL9 MAG-120820-bin42</name>
    <dbReference type="NCBI Taxonomy" id="1655634"/>
    <lineage>
        <taxon>Bacteria</taxon>
        <taxon>Pseudomonadati</taxon>
        <taxon>Verrucomicrobiota</taxon>
        <taxon>Verrucomicrobiia</taxon>
        <taxon>Verrucomicrobiales</taxon>
        <taxon>Verrucomicrobia subdivision 6</taxon>
    </lineage>
</organism>
<sequence length="522" mass="59325">MKIQVVWFKRDLRLSDHAALAEAAKLGPVLPLIMVEPAYWQLPDTSARQWEFWRGCMVELGSEIAAQGGHLIIRTGMATDILEGLRSQLGSFDLWSHEETGNAWTYRRDLAVKAWAKSHAISWSERRQFGVTRGRTLNRDHWSKRWDQMMQLPITAIPAIEWAKPVPSDALPTANELNLAPDVLLHPLRPGRVAGLALLNTFLQERGMAYTSEMSSPVTAESACSRLSPYLAYGALSMREVYQAAGQRASQLARERPAGYTIWSRSIRSFTARLHWHCHFMQKLESEPEIEREPFAKIYRGMRPRPGNPAYLEAWSEGRTGYPFIDAAMRYLNAHGWINFRMRAMLMSFATYDLWLSWQEAGLVLARKFVDFEPGIHWSQCQMQAGETGINTIRVYSPIKQSHDQDPSGDFIRAWVPELAGVAGAMVHEPWQMQELRLTQCPDYPLPIVDHKSASKLAKDEIFSRRKLAVARAEARGVYLRHGSRAGPRSRPISKKRPTPAKESEPQLLLDLNIETLPLSMS</sequence>
<evidence type="ECO:0000256" key="1">
    <source>
        <dbReference type="ARBA" id="ARBA00001932"/>
    </source>
</evidence>
<feature type="binding site" evidence="4">
    <location>
        <position position="270"/>
    </location>
    <ligand>
        <name>FAD</name>
        <dbReference type="ChEBI" id="CHEBI:57692"/>
    </ligand>
</feature>
<evidence type="ECO:0000259" key="7">
    <source>
        <dbReference type="PROSITE" id="PS51645"/>
    </source>
</evidence>
<evidence type="ECO:0000256" key="6">
    <source>
        <dbReference type="SAM" id="MobiDB-lite"/>
    </source>
</evidence>
<dbReference type="SUPFAM" id="SSF52425">
    <property type="entry name" value="Cryptochrome/photolyase, N-terminal domain"/>
    <property type="match status" value="1"/>
</dbReference>
<protein>
    <submittedName>
        <fullName evidence="8">Deoxyribodipyrimidine photolyase</fullName>
    </submittedName>
</protein>
<evidence type="ECO:0000256" key="3">
    <source>
        <dbReference type="ARBA" id="ARBA00022827"/>
    </source>
</evidence>
<dbReference type="EMBL" id="LIDM01000172">
    <property type="protein sequence ID" value="KRP32101.1"/>
    <property type="molecule type" value="Genomic_DNA"/>
</dbReference>
<comment type="similarity">
    <text evidence="5">Belongs to the DNA photolyase family.</text>
</comment>
<feature type="domain" description="Photolyase/cryptochrome alpha/beta" evidence="7">
    <location>
        <begin position="2"/>
        <end position="131"/>
    </location>
</feature>
<evidence type="ECO:0000313" key="9">
    <source>
        <dbReference type="Proteomes" id="UP000051557"/>
    </source>
</evidence>
<dbReference type="GO" id="GO:0009416">
    <property type="term" value="P:response to light stimulus"/>
    <property type="evidence" value="ECO:0007669"/>
    <property type="project" value="TreeGrafter"/>
</dbReference>
<dbReference type="GO" id="GO:0003904">
    <property type="term" value="F:deoxyribodipyrimidine photo-lyase activity"/>
    <property type="evidence" value="ECO:0007669"/>
    <property type="project" value="TreeGrafter"/>
</dbReference>
<dbReference type="GO" id="GO:0071949">
    <property type="term" value="F:FAD binding"/>
    <property type="evidence" value="ECO:0007669"/>
    <property type="project" value="TreeGrafter"/>
</dbReference>
<feature type="region of interest" description="Disordered" evidence="6">
    <location>
        <begin position="481"/>
        <end position="506"/>
    </location>
</feature>
<evidence type="ECO:0000256" key="5">
    <source>
        <dbReference type="RuleBase" id="RU004182"/>
    </source>
</evidence>
<dbReference type="PROSITE" id="PS51645">
    <property type="entry name" value="PHR_CRY_ALPHA_BETA"/>
    <property type="match status" value="1"/>
</dbReference>
<comment type="cofactor">
    <cofactor evidence="4">
        <name>FAD</name>
        <dbReference type="ChEBI" id="CHEBI:57692"/>
    </cofactor>
    <text evidence="4">Binds 1 FAD per subunit.</text>
</comment>
<accession>A0A0R2X7Q3</accession>
<dbReference type="InterPro" id="IPR036155">
    <property type="entry name" value="Crypto/Photolyase_N_sf"/>
</dbReference>
<name>A0A0R2X7Q3_9BACT</name>
<dbReference type="PANTHER" id="PTHR11455:SF9">
    <property type="entry name" value="CRYPTOCHROME CIRCADIAN CLOCK 5 ISOFORM X1"/>
    <property type="match status" value="1"/>
</dbReference>
<dbReference type="Pfam" id="PF00875">
    <property type="entry name" value="DNA_photolyase"/>
    <property type="match status" value="1"/>
</dbReference>
<evidence type="ECO:0000256" key="4">
    <source>
        <dbReference type="PIRSR" id="PIRSR602081-1"/>
    </source>
</evidence>
<dbReference type="SUPFAM" id="SSF48173">
    <property type="entry name" value="Cryptochrome/photolyase FAD-binding domain"/>
    <property type="match status" value="1"/>
</dbReference>
<dbReference type="Proteomes" id="UP000051557">
    <property type="component" value="Unassembled WGS sequence"/>
</dbReference>
<dbReference type="InterPro" id="IPR036134">
    <property type="entry name" value="Crypto/Photolyase_FAD-like_sf"/>
</dbReference>
<keyword evidence="3 4" id="KW-0274">FAD</keyword>
<dbReference type="PANTHER" id="PTHR11455">
    <property type="entry name" value="CRYPTOCHROME"/>
    <property type="match status" value="1"/>
</dbReference>
<dbReference type="Gene3D" id="3.40.50.620">
    <property type="entry name" value="HUPs"/>
    <property type="match status" value="1"/>
</dbReference>
<gene>
    <name evidence="8" type="ORF">ABS32_04885</name>
</gene>